<dbReference type="Gene3D" id="2.60.120.260">
    <property type="entry name" value="Galactose-binding domain-like"/>
    <property type="match status" value="1"/>
</dbReference>
<dbReference type="EMBL" id="PDNZ01000001">
    <property type="protein sequence ID" value="PWW83064.1"/>
    <property type="molecule type" value="Genomic_DNA"/>
</dbReference>
<reference evidence="2" key="1">
    <citation type="submission" date="2017-10" db="EMBL/GenBank/DDBJ databases">
        <authorList>
            <person name="Gaisin V.A."/>
            <person name="Rysina M.S."/>
            <person name="Grouzdev D.S."/>
        </authorList>
    </citation>
    <scope>NUCLEOTIDE SEQUENCE [LARGE SCALE GENOMIC DNA]</scope>
    <source>
        <strain evidence="2">V1</strain>
    </source>
</reference>
<proteinExistence type="predicted"/>
<organism evidence="1 2">
    <name type="scientific">Prosthecochloris marina</name>
    <dbReference type="NCBI Taxonomy" id="2017681"/>
    <lineage>
        <taxon>Bacteria</taxon>
        <taxon>Pseudomonadati</taxon>
        <taxon>Chlorobiota</taxon>
        <taxon>Chlorobiia</taxon>
        <taxon>Chlorobiales</taxon>
        <taxon>Chlorobiaceae</taxon>
        <taxon>Prosthecochloris</taxon>
    </lineage>
</organism>
<gene>
    <name evidence="1" type="ORF">CR164_00430</name>
</gene>
<name>A0A317T8N7_9CHLB</name>
<keyword evidence="2" id="KW-1185">Reference proteome</keyword>
<comment type="caution">
    <text evidence="1">The sequence shown here is derived from an EMBL/GenBank/DDBJ whole genome shotgun (WGS) entry which is preliminary data.</text>
</comment>
<evidence type="ECO:0008006" key="3">
    <source>
        <dbReference type="Google" id="ProtNLM"/>
    </source>
</evidence>
<dbReference type="RefSeq" id="WP_110021948.1">
    <property type="nucleotide sequence ID" value="NZ_PDNZ01000001.1"/>
</dbReference>
<accession>A0A317T8N7</accession>
<dbReference type="OrthoDB" id="8221842at2"/>
<evidence type="ECO:0000313" key="1">
    <source>
        <dbReference type="EMBL" id="PWW83064.1"/>
    </source>
</evidence>
<dbReference type="Proteomes" id="UP000246278">
    <property type="component" value="Unassembled WGS sequence"/>
</dbReference>
<dbReference type="AlphaFoldDB" id="A0A317T8N7"/>
<sequence>MSIQQYIGYNNAVTIGNVVADSEQANYPATNLANPATNLLWKSDSTSAQYVTIDIDAEQSCDYIGIARHNLGTAQCDIEIQGQTVDGGAWSTIVPDFGPSSWNFNHSEYTTHKATTEQTSNKSTRHGDFWKLVDNAVSGLHGLSRSYSGAATRTVSLVVKAGTLTKCRLKFYNPTDGSREVTKFDLSSGNVLSGSGNIQNLGNGEYLISITATSTVDDEIHINCINANGDVSYTGTGTDFFYMADLQVDIGSSIKGYAPLTSDNKPILKTFTSGDYYGVRIKITPGGSIRPQMAVVYTGEIMQMQRNIYVGHTPIPYARSINAVNRLSESGQFLGRIIKGTTYKSQVKIQHMTKDWYRSTFDTFVKVSKTKPFFYAWRLTDYATEIGYCWVIGGVPVPDNTGPNGMMSVSFNISGLA</sequence>
<evidence type="ECO:0000313" key="2">
    <source>
        <dbReference type="Proteomes" id="UP000246278"/>
    </source>
</evidence>
<protein>
    <recommendedName>
        <fullName evidence="3">F5/8 type C domain-containing protein</fullName>
    </recommendedName>
</protein>